<name>F6Z833_CIOIN</name>
<comment type="similarity">
    <text evidence="4 11">Belongs to the ERG2 family.</text>
</comment>
<dbReference type="Pfam" id="PF04622">
    <property type="entry name" value="ERG2_Sigma1R"/>
    <property type="match status" value="1"/>
</dbReference>
<dbReference type="AlphaFoldDB" id="F6Z833"/>
<reference evidence="12" key="4">
    <citation type="submission" date="2025-09" db="UniProtKB">
        <authorList>
            <consortium name="Ensembl"/>
        </authorList>
    </citation>
    <scope>IDENTIFICATION</scope>
</reference>
<dbReference type="FunCoup" id="F6Z833">
    <property type="interactions" value="96"/>
</dbReference>
<dbReference type="HOGENOM" id="CLU_1053599_0_0_1"/>
<evidence type="ECO:0000256" key="1">
    <source>
        <dbReference type="ARBA" id="ARBA00004540"/>
    </source>
</evidence>
<reference evidence="12" key="3">
    <citation type="submission" date="2025-08" db="UniProtKB">
        <authorList>
            <consortium name="Ensembl"/>
        </authorList>
    </citation>
    <scope>IDENTIFICATION</scope>
</reference>
<comment type="caution">
    <text evidence="11">Lacks conserved residue(s) required for the propagation of feature annotation.</text>
</comment>
<dbReference type="PANTHER" id="PTHR10868">
    <property type="entry name" value="SIGMA 1-TYPE OPIOID RECEPTOR-RELATED"/>
    <property type="match status" value="1"/>
</dbReference>
<evidence type="ECO:0000256" key="7">
    <source>
        <dbReference type="ARBA" id="ARBA00022824"/>
    </source>
</evidence>
<dbReference type="STRING" id="7719.ENSCINP00000016277"/>
<feature type="transmembrane region" description="Helical" evidence="11">
    <location>
        <begin position="6"/>
        <end position="23"/>
    </location>
</feature>
<dbReference type="EMBL" id="EAAA01000281">
    <property type="status" value="NOT_ANNOTATED_CDS"/>
    <property type="molecule type" value="Genomic_DNA"/>
</dbReference>
<evidence type="ECO:0000256" key="5">
    <source>
        <dbReference type="ARBA" id="ARBA00020208"/>
    </source>
</evidence>
<dbReference type="InterPro" id="IPR006716">
    <property type="entry name" value="ERG2_sigma1_rcpt-like"/>
</dbReference>
<evidence type="ECO:0000313" key="13">
    <source>
        <dbReference type="Proteomes" id="UP000008144"/>
    </source>
</evidence>
<dbReference type="OMA" id="LEASHYM"/>
<keyword evidence="8 11" id="KW-1133">Transmembrane helix</keyword>
<dbReference type="Ensembl" id="ENSCINT00000016277.3">
    <property type="protein sequence ID" value="ENSCINP00000016277.3"/>
    <property type="gene ID" value="ENSCING00000007963.3"/>
</dbReference>
<reference evidence="12" key="2">
    <citation type="journal article" date="2008" name="Genome Biol.">
        <title>Improved genome assembly and evidence-based global gene model set for the chordate Ciona intestinalis: new insight into intron and operon populations.</title>
        <authorList>
            <person name="Satou Y."/>
            <person name="Mineta K."/>
            <person name="Ogasawara M."/>
            <person name="Sasakura Y."/>
            <person name="Shoguchi E."/>
            <person name="Ueno K."/>
            <person name="Yamada L."/>
            <person name="Matsumoto J."/>
            <person name="Wasserscheid J."/>
            <person name="Dewar K."/>
            <person name="Wiley G.B."/>
            <person name="Macmil S.L."/>
            <person name="Roe B.A."/>
            <person name="Zeller R.W."/>
            <person name="Hastings K.E."/>
            <person name="Lemaire P."/>
            <person name="Lindquist E."/>
            <person name="Endo T."/>
            <person name="Hotta K."/>
            <person name="Inaba K."/>
        </authorList>
    </citation>
    <scope>NUCLEOTIDE SEQUENCE [LARGE SCALE GENOMIC DNA]</scope>
    <source>
        <strain evidence="12">wild type</strain>
    </source>
</reference>
<dbReference type="InParanoid" id="F6Z833"/>
<evidence type="ECO:0000256" key="2">
    <source>
        <dbReference type="ARBA" id="ARBA00004586"/>
    </source>
</evidence>
<feature type="transmembrane region" description="Helical" evidence="11">
    <location>
        <begin position="187"/>
        <end position="207"/>
    </location>
</feature>
<evidence type="ECO:0000256" key="4">
    <source>
        <dbReference type="ARBA" id="ARBA00007141"/>
    </source>
</evidence>
<evidence type="ECO:0000256" key="9">
    <source>
        <dbReference type="ARBA" id="ARBA00023136"/>
    </source>
</evidence>
<comment type="subcellular location">
    <subcellularLocation>
        <location evidence="2">Endoplasmic reticulum membrane</location>
    </subcellularLocation>
    <subcellularLocation>
        <location evidence="1">Nucleus inner membrane</location>
    </subcellularLocation>
    <subcellularLocation>
        <location evidence="3">Nucleus outer membrane</location>
    </subcellularLocation>
</comment>
<keyword evidence="9 11" id="KW-0472">Membrane</keyword>
<evidence type="ECO:0000256" key="8">
    <source>
        <dbReference type="ARBA" id="ARBA00022989"/>
    </source>
</evidence>
<evidence type="ECO:0000256" key="11">
    <source>
        <dbReference type="RuleBase" id="RU368083"/>
    </source>
</evidence>
<dbReference type="GO" id="GO:0005640">
    <property type="term" value="C:nuclear outer membrane"/>
    <property type="evidence" value="ECO:0007669"/>
    <property type="project" value="UniProtKB-SubCell"/>
</dbReference>
<accession>F6Z833</accession>
<proteinExistence type="inferred from homology"/>
<dbReference type="GO" id="GO:0005637">
    <property type="term" value="C:nuclear inner membrane"/>
    <property type="evidence" value="ECO:0007669"/>
    <property type="project" value="UniProtKB-SubCell"/>
</dbReference>
<dbReference type="GO" id="GO:0005789">
    <property type="term" value="C:endoplasmic reticulum membrane"/>
    <property type="evidence" value="ECO:0007669"/>
    <property type="project" value="UniProtKB-SubCell"/>
</dbReference>
<protein>
    <recommendedName>
        <fullName evidence="5">Sigma non-opioid intracellular receptor 1</fullName>
    </recommendedName>
    <alternativeName>
        <fullName evidence="10">Sigma 1-type opioid receptor</fullName>
    </alternativeName>
</protein>
<evidence type="ECO:0000256" key="10">
    <source>
        <dbReference type="ARBA" id="ARBA00033467"/>
    </source>
</evidence>
<organism evidence="12 13">
    <name type="scientific">Ciona intestinalis</name>
    <name type="common">Transparent sea squirt</name>
    <name type="synonym">Ascidia intestinalis</name>
    <dbReference type="NCBI Taxonomy" id="7719"/>
    <lineage>
        <taxon>Eukaryota</taxon>
        <taxon>Metazoa</taxon>
        <taxon>Chordata</taxon>
        <taxon>Tunicata</taxon>
        <taxon>Ascidiacea</taxon>
        <taxon>Phlebobranchia</taxon>
        <taxon>Cionidae</taxon>
        <taxon>Ciona</taxon>
    </lineage>
</organism>
<evidence type="ECO:0000256" key="6">
    <source>
        <dbReference type="ARBA" id="ARBA00022692"/>
    </source>
</evidence>
<evidence type="ECO:0000313" key="12">
    <source>
        <dbReference type="Ensembl" id="ENSCINP00000016277.3"/>
    </source>
</evidence>
<keyword evidence="7" id="KW-0256">Endoplasmic reticulum</keyword>
<keyword evidence="6 11" id="KW-0812">Transmembrane</keyword>
<dbReference type="Proteomes" id="UP000008144">
    <property type="component" value="Chromosome 1"/>
</dbReference>
<sequence>MGKLSILFILVISYLLLHWYKVIKPSYVFKVNTVKEIAQKESGYSYSHHGIRQAFRKRYPDYVLQEQDFPFLPSHTGGLDGSVSVLYASLHEFLVLYHAEIETTGSTGRHYMNISVSVLKGTISISQSSFTPQVSYSKGDNHVLRMGTTSTVKLAGGTTLLVYGRGIMPLTAGYWVSDSIFSHSDPILAVTTIWLYLKAVLLSNIWVKNALVYLWTISSQGIVKLWQDVLYHLNHLPQLFNNLKEYLFGL</sequence>
<evidence type="ECO:0000256" key="3">
    <source>
        <dbReference type="ARBA" id="ARBA00004649"/>
    </source>
</evidence>
<reference evidence="13" key="1">
    <citation type="journal article" date="2002" name="Science">
        <title>The draft genome of Ciona intestinalis: insights into chordate and vertebrate origins.</title>
        <authorList>
            <person name="Dehal P."/>
            <person name="Satou Y."/>
            <person name="Campbell R.K."/>
            <person name="Chapman J."/>
            <person name="Degnan B."/>
            <person name="De Tomaso A."/>
            <person name="Davidson B."/>
            <person name="Di Gregorio A."/>
            <person name="Gelpke M."/>
            <person name="Goodstein D.M."/>
            <person name="Harafuji N."/>
            <person name="Hastings K.E."/>
            <person name="Ho I."/>
            <person name="Hotta K."/>
            <person name="Huang W."/>
            <person name="Kawashima T."/>
            <person name="Lemaire P."/>
            <person name="Martinez D."/>
            <person name="Meinertzhagen I.A."/>
            <person name="Necula S."/>
            <person name="Nonaka M."/>
            <person name="Putnam N."/>
            <person name="Rash S."/>
            <person name="Saiga H."/>
            <person name="Satake M."/>
            <person name="Terry A."/>
            <person name="Yamada L."/>
            <person name="Wang H.G."/>
            <person name="Awazu S."/>
            <person name="Azumi K."/>
            <person name="Boore J."/>
            <person name="Branno M."/>
            <person name="Chin-Bow S."/>
            <person name="DeSantis R."/>
            <person name="Doyle S."/>
            <person name="Francino P."/>
            <person name="Keys D.N."/>
            <person name="Haga S."/>
            <person name="Hayashi H."/>
            <person name="Hino K."/>
            <person name="Imai K.S."/>
            <person name="Inaba K."/>
            <person name="Kano S."/>
            <person name="Kobayashi K."/>
            <person name="Kobayashi M."/>
            <person name="Lee B.I."/>
            <person name="Makabe K.W."/>
            <person name="Manohar C."/>
            <person name="Matassi G."/>
            <person name="Medina M."/>
            <person name="Mochizuki Y."/>
            <person name="Mount S."/>
            <person name="Morishita T."/>
            <person name="Miura S."/>
            <person name="Nakayama A."/>
            <person name="Nishizaka S."/>
            <person name="Nomoto H."/>
            <person name="Ohta F."/>
            <person name="Oishi K."/>
            <person name="Rigoutsos I."/>
            <person name="Sano M."/>
            <person name="Sasaki A."/>
            <person name="Sasakura Y."/>
            <person name="Shoguchi E."/>
            <person name="Shin-i T."/>
            <person name="Spagnuolo A."/>
            <person name="Stainier D."/>
            <person name="Suzuki M.M."/>
            <person name="Tassy O."/>
            <person name="Takatori N."/>
            <person name="Tokuoka M."/>
            <person name="Yagi K."/>
            <person name="Yoshizaki F."/>
            <person name="Wada S."/>
            <person name="Zhang C."/>
            <person name="Hyatt P.D."/>
            <person name="Larimer F."/>
            <person name="Detter C."/>
            <person name="Doggett N."/>
            <person name="Glavina T."/>
            <person name="Hawkins T."/>
            <person name="Richardson P."/>
            <person name="Lucas S."/>
            <person name="Kohara Y."/>
            <person name="Levine M."/>
            <person name="Satoh N."/>
            <person name="Rokhsar D.S."/>
        </authorList>
    </citation>
    <scope>NUCLEOTIDE SEQUENCE [LARGE SCALE GENOMIC DNA]</scope>
</reference>
<dbReference type="PANTHER" id="PTHR10868:SF1">
    <property type="entry name" value="SIGMA NON-OPIOID INTRACELLULAR RECEPTOR 1"/>
    <property type="match status" value="1"/>
</dbReference>
<feature type="transmembrane region" description="Helical" evidence="11">
    <location>
        <begin position="154"/>
        <end position="175"/>
    </location>
</feature>
<keyword evidence="13" id="KW-1185">Reference proteome</keyword>
<dbReference type="GO" id="GO:0005783">
    <property type="term" value="C:endoplasmic reticulum"/>
    <property type="evidence" value="ECO:0000318"/>
    <property type="project" value="GO_Central"/>
</dbReference>
<dbReference type="GeneTree" id="ENSGT00390000012082"/>